<evidence type="ECO:0000313" key="7">
    <source>
        <dbReference type="Proteomes" id="UP000051927"/>
    </source>
</evidence>
<dbReference type="Proteomes" id="UP000051927">
    <property type="component" value="Unassembled WGS sequence"/>
</dbReference>
<reference evidence="6 7" key="1">
    <citation type="journal article" date="2015" name="Genome Announc.">
        <title>Expanding the biotechnology potential of lactobacilli through comparative genomics of 213 strains and associated genera.</title>
        <authorList>
            <person name="Sun Z."/>
            <person name="Harris H.M."/>
            <person name="McCann A."/>
            <person name="Guo C."/>
            <person name="Argimon S."/>
            <person name="Zhang W."/>
            <person name="Yang X."/>
            <person name="Jeffery I.B."/>
            <person name="Cooney J.C."/>
            <person name="Kagawa T.F."/>
            <person name="Liu W."/>
            <person name="Song Y."/>
            <person name="Salvetti E."/>
            <person name="Wrobel A."/>
            <person name="Rasinkangas P."/>
            <person name="Parkhill J."/>
            <person name="Rea M.C."/>
            <person name="O'Sullivan O."/>
            <person name="Ritari J."/>
            <person name="Douillard F.P."/>
            <person name="Paul Ross R."/>
            <person name="Yang R."/>
            <person name="Briner A.E."/>
            <person name="Felis G.E."/>
            <person name="de Vos W.M."/>
            <person name="Barrangou R."/>
            <person name="Klaenhammer T.R."/>
            <person name="Caufield P.W."/>
            <person name="Cui Y."/>
            <person name="Zhang H."/>
            <person name="O'Toole P.W."/>
        </authorList>
    </citation>
    <scope>NUCLEOTIDE SEQUENCE [LARGE SCALE GENOMIC DNA]</scope>
    <source>
        <strain evidence="6 7">DSM 7090</strain>
    </source>
</reference>
<dbReference type="SUPFAM" id="SSF50621">
    <property type="entry name" value="Alanine racemase C-terminal domain-like"/>
    <property type="match status" value="1"/>
</dbReference>
<dbReference type="SUPFAM" id="SSF51419">
    <property type="entry name" value="PLP-binding barrel"/>
    <property type="match status" value="1"/>
</dbReference>
<dbReference type="CDD" id="cd06828">
    <property type="entry name" value="PLPDE_III_DapDC"/>
    <property type="match status" value="1"/>
</dbReference>
<dbReference type="PANTHER" id="PTHR43727">
    <property type="entry name" value="DIAMINOPIMELATE DECARBOXYLASE"/>
    <property type="match status" value="1"/>
</dbReference>
<sequence>MLKKHPFITKDELERITKKYPTPFHIYDEAEIVRRVRLLQKAFSWNPGFREFFAIKATPNPTIIKLLRDLGCGCDCATATELVLADACGVTGSNIMLSSNDTPPEDFKRAAAQGAIINLDAGGDMLDTLDVALGGVLPDSICARFNPGGTFESTNGIIGNPADAKFGMTEAQLFETFRVLRDRGVKVFGLHAFLASNAREQDYYPKLARILFELAVRLHRELGIHIGFVDLSGGIGVAYRPEEASADVCAIGEGVRRAYEEVLVSENMDDVAIYSELGRWLLAPAGGLVTRVLHEKVTYHDYLGVDACAANLMRPAIYDAYHHITVMGSEDVPADHVYSVVGGLCENNDQFARDRALPKVHVGDLLFIHDTGAHGFSMGYNYNGKLRSAELLYHEDKTVELIRRAETMADYFATFDYPGSPFSDLAHPEA</sequence>
<feature type="domain" description="Orn/DAP/Arg decarboxylase 2 N-terminal" evidence="5">
    <location>
        <begin position="30"/>
        <end position="282"/>
    </location>
</feature>
<evidence type="ECO:0000256" key="2">
    <source>
        <dbReference type="ARBA" id="ARBA00022793"/>
    </source>
</evidence>
<dbReference type="Gene3D" id="3.20.20.10">
    <property type="entry name" value="Alanine racemase"/>
    <property type="match status" value="1"/>
</dbReference>
<keyword evidence="2" id="KW-0210">Decarboxylase</keyword>
<dbReference type="RefSeq" id="WP_237755882.1">
    <property type="nucleotide sequence ID" value="NZ_JQCP01000001.1"/>
</dbReference>
<keyword evidence="3" id="KW-0663">Pyridoxal phosphate</keyword>
<evidence type="ECO:0000256" key="3">
    <source>
        <dbReference type="ARBA" id="ARBA00022898"/>
    </source>
</evidence>
<dbReference type="PANTHER" id="PTHR43727:SF2">
    <property type="entry name" value="GROUP IV DECARBOXYLASE"/>
    <property type="match status" value="1"/>
</dbReference>
<evidence type="ECO:0000259" key="5">
    <source>
        <dbReference type="Pfam" id="PF02784"/>
    </source>
</evidence>
<dbReference type="GeneID" id="84904137"/>
<accession>A0ABR5Q186</accession>
<dbReference type="InterPro" id="IPR002986">
    <property type="entry name" value="DAP_deCOOHase_LysA"/>
</dbReference>
<dbReference type="Gene3D" id="2.40.37.10">
    <property type="entry name" value="Lyase, Ornithine Decarboxylase, Chain A, domain 1"/>
    <property type="match status" value="1"/>
</dbReference>
<keyword evidence="7" id="KW-1185">Reference proteome</keyword>
<protein>
    <submittedName>
        <fullName evidence="6">Orn DAP Arg decarboxylase 2</fullName>
    </submittedName>
</protein>
<organism evidence="6 7">
    <name type="scientific">Lancefieldella rimae</name>
    <dbReference type="NCBI Taxonomy" id="1383"/>
    <lineage>
        <taxon>Bacteria</taxon>
        <taxon>Bacillati</taxon>
        <taxon>Actinomycetota</taxon>
        <taxon>Coriobacteriia</taxon>
        <taxon>Coriobacteriales</taxon>
        <taxon>Atopobiaceae</taxon>
        <taxon>Lancefieldella</taxon>
    </lineage>
</organism>
<comment type="cofactor">
    <cofactor evidence="1">
        <name>pyridoxal 5'-phosphate</name>
        <dbReference type="ChEBI" id="CHEBI:597326"/>
    </cofactor>
</comment>
<dbReference type="PRINTS" id="PR01179">
    <property type="entry name" value="ODADCRBXLASE"/>
</dbReference>
<keyword evidence="4" id="KW-0456">Lyase</keyword>
<evidence type="ECO:0000256" key="4">
    <source>
        <dbReference type="ARBA" id="ARBA00023239"/>
    </source>
</evidence>
<dbReference type="EMBL" id="JQCP01000001">
    <property type="protein sequence ID" value="KRO03037.1"/>
    <property type="molecule type" value="Genomic_DNA"/>
</dbReference>
<dbReference type="PRINTS" id="PR01181">
    <property type="entry name" value="DAPDCRBXLASE"/>
</dbReference>
<gene>
    <name evidence="6" type="ORF">IV60_GL000214</name>
</gene>
<dbReference type="InterPro" id="IPR022644">
    <property type="entry name" value="De-COase2_N"/>
</dbReference>
<dbReference type="InterPro" id="IPR009006">
    <property type="entry name" value="Ala_racemase/Decarboxylase_C"/>
</dbReference>
<proteinExistence type="predicted"/>
<evidence type="ECO:0000256" key="1">
    <source>
        <dbReference type="ARBA" id="ARBA00001933"/>
    </source>
</evidence>
<dbReference type="Pfam" id="PF02784">
    <property type="entry name" value="Orn_Arg_deC_N"/>
    <property type="match status" value="1"/>
</dbReference>
<name>A0ABR5Q186_9ACTN</name>
<evidence type="ECO:0000313" key="6">
    <source>
        <dbReference type="EMBL" id="KRO03037.1"/>
    </source>
</evidence>
<comment type="caution">
    <text evidence="6">The sequence shown here is derived from an EMBL/GenBank/DDBJ whole genome shotgun (WGS) entry which is preliminary data.</text>
</comment>
<dbReference type="InterPro" id="IPR029066">
    <property type="entry name" value="PLP-binding_barrel"/>
</dbReference>
<dbReference type="InterPro" id="IPR000183">
    <property type="entry name" value="Orn/DAP/Arg_de-COase"/>
</dbReference>